<dbReference type="Gene3D" id="1.20.5.110">
    <property type="match status" value="1"/>
</dbReference>
<reference evidence="4" key="2">
    <citation type="submission" date="2025-09" db="UniProtKB">
        <authorList>
            <consortium name="Ensembl"/>
        </authorList>
    </citation>
    <scope>IDENTIFICATION</scope>
</reference>
<dbReference type="Ensembl" id="ENSPKIT00000008155.1">
    <property type="protein sequence ID" value="ENSPKIP00000027388.1"/>
    <property type="gene ID" value="ENSPKIG00000009457.1"/>
</dbReference>
<evidence type="ECO:0000256" key="1">
    <source>
        <dbReference type="SAM" id="MobiDB-lite"/>
    </source>
</evidence>
<reference evidence="4" key="1">
    <citation type="submission" date="2025-08" db="UniProtKB">
        <authorList>
            <consortium name="Ensembl"/>
        </authorList>
    </citation>
    <scope>IDENTIFICATION</scope>
</reference>
<feature type="domain" description="Ras-associating" evidence="2">
    <location>
        <begin position="219"/>
        <end position="294"/>
    </location>
</feature>
<keyword evidence="5" id="KW-1185">Reference proteome</keyword>
<dbReference type="PROSITE" id="PS50200">
    <property type="entry name" value="RA"/>
    <property type="match status" value="1"/>
</dbReference>
<dbReference type="Proteomes" id="UP000261540">
    <property type="component" value="Unplaced"/>
</dbReference>
<dbReference type="Pfam" id="PF16517">
    <property type="entry name" value="Nore1-SARAH"/>
    <property type="match status" value="1"/>
</dbReference>
<dbReference type="Gene3D" id="3.10.20.90">
    <property type="entry name" value="Phosphatidylinositol 3-kinase Catalytic Subunit, Chain A, domain 1"/>
    <property type="match status" value="1"/>
</dbReference>
<dbReference type="InterPro" id="IPR011524">
    <property type="entry name" value="SARAH_dom"/>
</dbReference>
<dbReference type="SUPFAM" id="SSF54236">
    <property type="entry name" value="Ubiquitin-like"/>
    <property type="match status" value="1"/>
</dbReference>
<sequence length="347" mass="38955">MDSVGSVIWLSMSVCVSRGGVVRAGEAWSEPGRRGQSRGGVVSRQWVPDATRSTEWPGQARQPEGDALGMGTPLCKLSGKITRQVKRKSSGCKYTCHTHCRDRVSLDCHQNGQATDAPLSSGVPDHLNNNVQLPDVEKERELRTRFSKEEIGRKIEQYNFSVKDHLKMTLNSNGVYTGFIKVQLELRRPITVRGGKGAGPGRGPEQEEAFYLPRGVVNTLHISSVNTAHEVIRALLHKFTVADNPAKFALFKRCRREDQVYVCKLAEEEHPLFLRLVAGPNMDALSFVLREQPTGEVIWDAFSIPELHNFLRILDKEEEEQLQLLTRRYVTYRQKLEEALRAAGNPG</sequence>
<dbReference type="PANTHER" id="PTHR22738">
    <property type="entry name" value="RASSF"/>
    <property type="match status" value="1"/>
</dbReference>
<evidence type="ECO:0000259" key="3">
    <source>
        <dbReference type="PROSITE" id="PS50951"/>
    </source>
</evidence>
<feature type="region of interest" description="Disordered" evidence="1">
    <location>
        <begin position="29"/>
        <end position="67"/>
    </location>
</feature>
<dbReference type="InterPro" id="IPR000159">
    <property type="entry name" value="RA_dom"/>
</dbReference>
<protein>
    <submittedName>
        <fullName evidence="4">Ras association domain family member 3</fullName>
    </submittedName>
</protein>
<proteinExistence type="predicted"/>
<dbReference type="InterPro" id="IPR029071">
    <property type="entry name" value="Ubiquitin-like_domsf"/>
</dbReference>
<dbReference type="GO" id="GO:0005737">
    <property type="term" value="C:cytoplasm"/>
    <property type="evidence" value="ECO:0007669"/>
    <property type="project" value="TreeGrafter"/>
</dbReference>
<feature type="domain" description="SARAH" evidence="3">
    <location>
        <begin position="296"/>
        <end position="343"/>
    </location>
</feature>
<dbReference type="PROSITE" id="PS50951">
    <property type="entry name" value="SARAH"/>
    <property type="match status" value="1"/>
</dbReference>
<name>A0A3B3SA92_9TELE</name>
<evidence type="ECO:0000259" key="2">
    <source>
        <dbReference type="PROSITE" id="PS50200"/>
    </source>
</evidence>
<organism evidence="4 5">
    <name type="scientific">Paramormyrops kingsleyae</name>
    <dbReference type="NCBI Taxonomy" id="1676925"/>
    <lineage>
        <taxon>Eukaryota</taxon>
        <taxon>Metazoa</taxon>
        <taxon>Chordata</taxon>
        <taxon>Craniata</taxon>
        <taxon>Vertebrata</taxon>
        <taxon>Euteleostomi</taxon>
        <taxon>Actinopterygii</taxon>
        <taxon>Neopterygii</taxon>
        <taxon>Teleostei</taxon>
        <taxon>Osteoglossocephala</taxon>
        <taxon>Osteoglossomorpha</taxon>
        <taxon>Osteoglossiformes</taxon>
        <taxon>Mormyridae</taxon>
        <taxon>Paramormyrops</taxon>
    </lineage>
</organism>
<dbReference type="Pfam" id="PF00788">
    <property type="entry name" value="RA"/>
    <property type="match status" value="1"/>
</dbReference>
<dbReference type="InterPro" id="IPR033614">
    <property type="entry name" value="RASSF1-6"/>
</dbReference>
<accession>A0A3B3SA92</accession>
<dbReference type="GO" id="GO:0007165">
    <property type="term" value="P:signal transduction"/>
    <property type="evidence" value="ECO:0007669"/>
    <property type="project" value="InterPro"/>
</dbReference>
<dbReference type="PANTHER" id="PTHR22738:SF8">
    <property type="entry name" value="RAS ASSOCIATION DOMAIN-CONTAINING PROTEIN 3"/>
    <property type="match status" value="1"/>
</dbReference>
<evidence type="ECO:0000313" key="5">
    <source>
        <dbReference type="Proteomes" id="UP000261540"/>
    </source>
</evidence>
<evidence type="ECO:0000313" key="4">
    <source>
        <dbReference type="Ensembl" id="ENSPKIP00000027388.1"/>
    </source>
</evidence>
<dbReference type="AlphaFoldDB" id="A0A3B3SA92"/>
<dbReference type="GeneTree" id="ENSGT00940000157502"/>